<accession>A0A2P8EBD1</accession>
<comment type="caution">
    <text evidence="2">The sequence shown here is derived from an EMBL/GenBank/DDBJ whole genome shotgun (WGS) entry which is preliminary data.</text>
</comment>
<dbReference type="OrthoDB" id="5244663at2"/>
<gene>
    <name evidence="2" type="ORF">CLV30_102169</name>
</gene>
<dbReference type="Proteomes" id="UP000243528">
    <property type="component" value="Unassembled WGS sequence"/>
</dbReference>
<organism evidence="2 3">
    <name type="scientific">Haloactinopolyspora alba</name>
    <dbReference type="NCBI Taxonomy" id="648780"/>
    <lineage>
        <taxon>Bacteria</taxon>
        <taxon>Bacillati</taxon>
        <taxon>Actinomycetota</taxon>
        <taxon>Actinomycetes</taxon>
        <taxon>Jiangellales</taxon>
        <taxon>Jiangellaceae</taxon>
        <taxon>Haloactinopolyspora</taxon>
    </lineage>
</organism>
<dbReference type="AlphaFoldDB" id="A0A2P8EBD1"/>
<dbReference type="EMBL" id="PYGE01000002">
    <property type="protein sequence ID" value="PSL06781.1"/>
    <property type="molecule type" value="Genomic_DNA"/>
</dbReference>
<protein>
    <submittedName>
        <fullName evidence="2">Uncharacterized protein</fullName>
    </submittedName>
</protein>
<keyword evidence="3" id="KW-1185">Reference proteome</keyword>
<evidence type="ECO:0000313" key="2">
    <source>
        <dbReference type="EMBL" id="PSL06781.1"/>
    </source>
</evidence>
<proteinExistence type="predicted"/>
<feature type="region of interest" description="Disordered" evidence="1">
    <location>
        <begin position="52"/>
        <end position="85"/>
    </location>
</feature>
<evidence type="ECO:0000313" key="3">
    <source>
        <dbReference type="Proteomes" id="UP000243528"/>
    </source>
</evidence>
<evidence type="ECO:0000256" key="1">
    <source>
        <dbReference type="SAM" id="MobiDB-lite"/>
    </source>
</evidence>
<sequence length="85" mass="9098">MGTNADREALEQLKTDVSKDVPDISDRFKGIAERMGNGSVWYGTQADNFSTDLDGEKGTLSTSTNELTGDIEDQLANVPESDGGN</sequence>
<dbReference type="RefSeq" id="WP_106535793.1">
    <property type="nucleotide sequence ID" value="NZ_ML142898.1"/>
</dbReference>
<name>A0A2P8EBD1_9ACTN</name>
<reference evidence="2 3" key="1">
    <citation type="submission" date="2018-03" db="EMBL/GenBank/DDBJ databases">
        <title>Genomic Encyclopedia of Archaeal and Bacterial Type Strains, Phase II (KMG-II): from individual species to whole genera.</title>
        <authorList>
            <person name="Goeker M."/>
        </authorList>
    </citation>
    <scope>NUCLEOTIDE SEQUENCE [LARGE SCALE GENOMIC DNA]</scope>
    <source>
        <strain evidence="2 3">DSM 45211</strain>
    </source>
</reference>